<dbReference type="GO" id="GO:0005506">
    <property type="term" value="F:iron ion binding"/>
    <property type="evidence" value="ECO:0007669"/>
    <property type="project" value="InterPro"/>
</dbReference>
<comment type="similarity">
    <text evidence="1">Belongs to the clavaminate synthase family.</text>
</comment>
<keyword evidence="2 5" id="KW-0479">Metal-binding</keyword>
<dbReference type="AlphaFoldDB" id="A0A0S4QKB2"/>
<dbReference type="Pfam" id="PF02668">
    <property type="entry name" value="TauD"/>
    <property type="match status" value="1"/>
</dbReference>
<dbReference type="InterPro" id="IPR003819">
    <property type="entry name" value="TauD/TfdA-like"/>
</dbReference>
<dbReference type="RefSeq" id="WP_091273034.1">
    <property type="nucleotide sequence ID" value="NZ_FAOZ01000004.1"/>
</dbReference>
<evidence type="ECO:0000256" key="3">
    <source>
        <dbReference type="ARBA" id="ARBA00023002"/>
    </source>
</evidence>
<evidence type="ECO:0000256" key="4">
    <source>
        <dbReference type="ARBA" id="ARBA00023004"/>
    </source>
</evidence>
<evidence type="ECO:0000256" key="1">
    <source>
        <dbReference type="ARBA" id="ARBA00008425"/>
    </source>
</evidence>
<name>A0A0S4QKB2_9ACTN</name>
<dbReference type="InterPro" id="IPR014503">
    <property type="entry name" value="Clavaminate_syn-like"/>
</dbReference>
<dbReference type="EMBL" id="FAOZ01000004">
    <property type="protein sequence ID" value="CUU54950.1"/>
    <property type="molecule type" value="Genomic_DNA"/>
</dbReference>
<feature type="domain" description="TauD/TfdA-like" evidence="6">
    <location>
        <begin position="103"/>
        <end position="309"/>
    </location>
</feature>
<dbReference type="InterPro" id="IPR042098">
    <property type="entry name" value="TauD-like_sf"/>
</dbReference>
<evidence type="ECO:0000256" key="5">
    <source>
        <dbReference type="PIRSR" id="PIRSR019543-2"/>
    </source>
</evidence>
<keyword evidence="8" id="KW-1185">Reference proteome</keyword>
<evidence type="ECO:0000313" key="7">
    <source>
        <dbReference type="EMBL" id="CUU54950.1"/>
    </source>
</evidence>
<keyword evidence="4 5" id="KW-0408">Iron</keyword>
<gene>
    <name evidence="7" type="ORF">Ga0074812_10427</name>
</gene>
<accession>A0A0S4QKB2</accession>
<evidence type="ECO:0000259" key="6">
    <source>
        <dbReference type="Pfam" id="PF02668"/>
    </source>
</evidence>
<evidence type="ECO:0000313" key="8">
    <source>
        <dbReference type="Proteomes" id="UP000198802"/>
    </source>
</evidence>
<feature type="binding site" evidence="5">
    <location>
        <position position="151"/>
    </location>
    <ligand>
        <name>Fe cation</name>
        <dbReference type="ChEBI" id="CHEBI:24875"/>
    </ligand>
</feature>
<dbReference type="Proteomes" id="UP000198802">
    <property type="component" value="Unassembled WGS sequence"/>
</dbReference>
<dbReference type="Gene3D" id="3.60.130.10">
    <property type="entry name" value="Clavaminate synthase-like"/>
    <property type="match status" value="1"/>
</dbReference>
<proteinExistence type="inferred from homology"/>
<dbReference type="PIRSF" id="PIRSF019543">
    <property type="entry name" value="Clavaminate_syn"/>
    <property type="match status" value="1"/>
</dbReference>
<protein>
    <submittedName>
        <fullName evidence="7">Taurine catabolism dioxygenase TauD, TfdA family</fullName>
    </submittedName>
</protein>
<sequence>MEPLVVFTDDEARMLHDRLDGVDRNPYRDYPAFRLAVAGLVERGDVPRFFVEACRRVHRERTAGVADIHVLRNCPVDAEIPELGNEDPSARKHELKKTFIGEALLELFAQLTGTPLLAYARNQGDFFSDVVAIDRFAGMLTGYSDSELFFHNDRTAHEVRADYVSLLGMRCPAEDLVYTGFIDGRNLLEHLDDQTRQRLREPNFFTPFDVYSRSKNANLTGSERHPILENHHAFRYLDTRTTVAPGAPLYAKDALLEMKDAVSRATRVRHRIIERDLLVFSNQDGLHSREKIDVVDPDQVRSRWLLKTYAFRDVAARDRHRDKWLDGVPGRVAD</sequence>
<keyword evidence="7" id="KW-0223">Dioxygenase</keyword>
<organism evidence="7 8">
    <name type="scientific">Parafrankia irregularis</name>
    <dbReference type="NCBI Taxonomy" id="795642"/>
    <lineage>
        <taxon>Bacteria</taxon>
        <taxon>Bacillati</taxon>
        <taxon>Actinomycetota</taxon>
        <taxon>Actinomycetes</taxon>
        <taxon>Frankiales</taxon>
        <taxon>Frankiaceae</taxon>
        <taxon>Parafrankia</taxon>
    </lineage>
</organism>
<dbReference type="GO" id="GO:0051213">
    <property type="term" value="F:dioxygenase activity"/>
    <property type="evidence" value="ECO:0007669"/>
    <property type="project" value="UniProtKB-KW"/>
</dbReference>
<evidence type="ECO:0000256" key="2">
    <source>
        <dbReference type="ARBA" id="ARBA00022723"/>
    </source>
</evidence>
<keyword evidence="3" id="KW-0560">Oxidoreductase</keyword>
<dbReference type="SUPFAM" id="SSF51197">
    <property type="entry name" value="Clavaminate synthase-like"/>
    <property type="match status" value="1"/>
</dbReference>
<reference evidence="8" key="1">
    <citation type="submission" date="2015-11" db="EMBL/GenBank/DDBJ databases">
        <authorList>
            <person name="Varghese N."/>
        </authorList>
    </citation>
    <scope>NUCLEOTIDE SEQUENCE [LARGE SCALE GENOMIC DNA]</scope>
    <source>
        <strain evidence="8">DSM 45899</strain>
    </source>
</reference>